<feature type="domain" description="Amidohydrolase-related" evidence="2">
    <location>
        <begin position="164"/>
        <end position="283"/>
    </location>
</feature>
<dbReference type="GO" id="GO:0019748">
    <property type="term" value="P:secondary metabolic process"/>
    <property type="evidence" value="ECO:0007669"/>
    <property type="project" value="TreeGrafter"/>
</dbReference>
<dbReference type="InterPro" id="IPR032465">
    <property type="entry name" value="ACMSD"/>
</dbReference>
<sequence>MIIDSHVHIFSSQIIANVSAKSEMVKELHLQTSDAHKRIGTNALEDECHAAGAVACLMLPTAKAQDVRKVNVSSQKIAEENDFLYTAGTLHPDYPETREELFWLKSNGINTIKLCSFSQGFALNSPKTLRMFDAIRDFNMNEDGRFFVIMDTFYKADIYFGTDPRNNTSPSGLGNLVRHYPEINFIGAHMGGLTAPFDEICDYLPRSENFYMDTSNAAHTLQEEEFVRLVRRHGPGHILFGTDWPWFGYADEITLIDKLLGHAGFGDEEKARVFAGNIADLLGTH</sequence>
<dbReference type="PANTHER" id="PTHR21240:SF28">
    <property type="entry name" value="ISO-OROTATE DECARBOXYLASE (EUROFUNG)"/>
    <property type="match status" value="1"/>
</dbReference>
<dbReference type="InterPro" id="IPR032466">
    <property type="entry name" value="Metal_Hydrolase"/>
</dbReference>
<dbReference type="SUPFAM" id="SSF51556">
    <property type="entry name" value="Metallo-dependent hydrolases"/>
    <property type="match status" value="1"/>
</dbReference>
<dbReference type="AlphaFoldDB" id="A0A975BQF3"/>
<proteinExistence type="predicted"/>
<dbReference type="EMBL" id="CP061800">
    <property type="protein sequence ID" value="QTA89723.1"/>
    <property type="molecule type" value="Genomic_DNA"/>
</dbReference>
<dbReference type="GO" id="GO:0005737">
    <property type="term" value="C:cytoplasm"/>
    <property type="evidence" value="ECO:0007669"/>
    <property type="project" value="TreeGrafter"/>
</dbReference>
<keyword evidence="1" id="KW-0456">Lyase</keyword>
<dbReference type="GO" id="GO:0016787">
    <property type="term" value="F:hydrolase activity"/>
    <property type="evidence" value="ECO:0007669"/>
    <property type="project" value="InterPro"/>
</dbReference>
<dbReference type="Gene3D" id="3.20.20.140">
    <property type="entry name" value="Metal-dependent hydrolases"/>
    <property type="match status" value="1"/>
</dbReference>
<reference evidence="3" key="1">
    <citation type="journal article" date="2021" name="Microb. Physiol.">
        <title>Proteogenomic Insights into the Physiology of Marine, Sulfate-Reducing, Filamentous Desulfonema limicola and Desulfonema magnum.</title>
        <authorList>
            <person name="Schnaars V."/>
            <person name="Wohlbrand L."/>
            <person name="Scheve S."/>
            <person name="Hinrichs C."/>
            <person name="Reinhardt R."/>
            <person name="Rabus R."/>
        </authorList>
    </citation>
    <scope>NUCLEOTIDE SEQUENCE</scope>
    <source>
        <strain evidence="3">4be13</strain>
    </source>
</reference>
<keyword evidence="4" id="KW-1185">Reference proteome</keyword>
<name>A0A975BQF3_9BACT</name>
<dbReference type="RefSeq" id="WP_207678221.1">
    <property type="nucleotide sequence ID" value="NZ_CP061800.1"/>
</dbReference>
<organism evidence="3 4">
    <name type="scientific">Desulfonema magnum</name>
    <dbReference type="NCBI Taxonomy" id="45655"/>
    <lineage>
        <taxon>Bacteria</taxon>
        <taxon>Pseudomonadati</taxon>
        <taxon>Thermodesulfobacteriota</taxon>
        <taxon>Desulfobacteria</taxon>
        <taxon>Desulfobacterales</taxon>
        <taxon>Desulfococcaceae</taxon>
        <taxon>Desulfonema</taxon>
    </lineage>
</organism>
<dbReference type="Pfam" id="PF04909">
    <property type="entry name" value="Amidohydro_2"/>
    <property type="match status" value="1"/>
</dbReference>
<evidence type="ECO:0000313" key="3">
    <source>
        <dbReference type="EMBL" id="QTA89723.1"/>
    </source>
</evidence>
<dbReference type="KEGG" id="dmm:dnm_057800"/>
<evidence type="ECO:0000256" key="1">
    <source>
        <dbReference type="ARBA" id="ARBA00023239"/>
    </source>
</evidence>
<dbReference type="Proteomes" id="UP000663722">
    <property type="component" value="Chromosome"/>
</dbReference>
<dbReference type="InterPro" id="IPR006680">
    <property type="entry name" value="Amidohydro-rel"/>
</dbReference>
<evidence type="ECO:0000259" key="2">
    <source>
        <dbReference type="Pfam" id="PF04909"/>
    </source>
</evidence>
<protein>
    <submittedName>
        <fullName evidence="3">Amidohydrolase domain-contaning protein</fullName>
    </submittedName>
</protein>
<dbReference type="GO" id="GO:0016831">
    <property type="term" value="F:carboxy-lyase activity"/>
    <property type="evidence" value="ECO:0007669"/>
    <property type="project" value="InterPro"/>
</dbReference>
<dbReference type="PANTHER" id="PTHR21240">
    <property type="entry name" value="2-AMINO-3-CARBOXYLMUCONATE-6-SEMIALDEHYDE DECARBOXYLASE"/>
    <property type="match status" value="1"/>
</dbReference>
<gene>
    <name evidence="3" type="ORF">dnm_057800</name>
</gene>
<accession>A0A975BQF3</accession>
<evidence type="ECO:0000313" key="4">
    <source>
        <dbReference type="Proteomes" id="UP000663722"/>
    </source>
</evidence>